<evidence type="ECO:0000313" key="3">
    <source>
        <dbReference type="Proteomes" id="UP000602745"/>
    </source>
</evidence>
<organism evidence="2 3">
    <name type="scientific">Agaricicola taiwanensis</name>
    <dbReference type="NCBI Taxonomy" id="591372"/>
    <lineage>
        <taxon>Bacteria</taxon>
        <taxon>Pseudomonadati</taxon>
        <taxon>Pseudomonadota</taxon>
        <taxon>Alphaproteobacteria</taxon>
        <taxon>Rhodobacterales</taxon>
        <taxon>Paracoccaceae</taxon>
        <taxon>Agaricicola</taxon>
    </lineage>
</organism>
<reference evidence="2" key="2">
    <citation type="submission" date="2020-09" db="EMBL/GenBank/DDBJ databases">
        <authorList>
            <person name="Sun Q."/>
            <person name="Sedlacek I."/>
        </authorList>
    </citation>
    <scope>NUCLEOTIDE SEQUENCE</scope>
    <source>
        <strain evidence="2">CCM 7684</strain>
    </source>
</reference>
<dbReference type="Proteomes" id="UP000602745">
    <property type="component" value="Unassembled WGS sequence"/>
</dbReference>
<name>A0A8J2YL20_9RHOB</name>
<comment type="caution">
    <text evidence="2">The sequence shown here is derived from an EMBL/GenBank/DDBJ whole genome shotgun (WGS) entry which is preliminary data.</text>
</comment>
<dbReference type="AlphaFoldDB" id="A0A8J2YL20"/>
<gene>
    <name evidence="2" type="ORF">GCM10007276_28770</name>
</gene>
<reference evidence="2" key="1">
    <citation type="journal article" date="2014" name="Int. J. Syst. Evol. Microbiol.">
        <title>Complete genome sequence of Corynebacterium casei LMG S-19264T (=DSM 44701T), isolated from a smear-ripened cheese.</title>
        <authorList>
            <consortium name="US DOE Joint Genome Institute (JGI-PGF)"/>
            <person name="Walter F."/>
            <person name="Albersmeier A."/>
            <person name="Kalinowski J."/>
            <person name="Ruckert C."/>
        </authorList>
    </citation>
    <scope>NUCLEOTIDE SEQUENCE</scope>
    <source>
        <strain evidence="2">CCM 7684</strain>
    </source>
</reference>
<evidence type="ECO:0000313" key="2">
    <source>
        <dbReference type="EMBL" id="GGE49886.1"/>
    </source>
</evidence>
<proteinExistence type="predicted"/>
<accession>A0A8J2YL20</accession>
<sequence>MENDKPANERGSSNDNTKEGRRPPSGPHAKPELTNPDATPGTGALPSEKENQTGPAPGTG</sequence>
<feature type="region of interest" description="Disordered" evidence="1">
    <location>
        <begin position="1"/>
        <end position="60"/>
    </location>
</feature>
<protein>
    <submittedName>
        <fullName evidence="2">Uncharacterized protein</fullName>
    </submittedName>
</protein>
<keyword evidence="3" id="KW-1185">Reference proteome</keyword>
<dbReference type="EMBL" id="BMCP01000004">
    <property type="protein sequence ID" value="GGE49886.1"/>
    <property type="molecule type" value="Genomic_DNA"/>
</dbReference>
<evidence type="ECO:0000256" key="1">
    <source>
        <dbReference type="SAM" id="MobiDB-lite"/>
    </source>
</evidence>